<comment type="caution">
    <text evidence="2">The sequence shown here is derived from an EMBL/GenBank/DDBJ whole genome shotgun (WGS) entry which is preliminary data.</text>
</comment>
<accession>A0A9P9BNL8</accession>
<proteinExistence type="predicted"/>
<evidence type="ECO:0000313" key="2">
    <source>
        <dbReference type="EMBL" id="KAH7031381.1"/>
    </source>
</evidence>
<dbReference type="EMBL" id="JAGTJQ010000005">
    <property type="protein sequence ID" value="KAH7031381.1"/>
    <property type="molecule type" value="Genomic_DNA"/>
</dbReference>
<organism evidence="2 3">
    <name type="scientific">Microdochium trichocladiopsis</name>
    <dbReference type="NCBI Taxonomy" id="1682393"/>
    <lineage>
        <taxon>Eukaryota</taxon>
        <taxon>Fungi</taxon>
        <taxon>Dikarya</taxon>
        <taxon>Ascomycota</taxon>
        <taxon>Pezizomycotina</taxon>
        <taxon>Sordariomycetes</taxon>
        <taxon>Xylariomycetidae</taxon>
        <taxon>Xylariales</taxon>
        <taxon>Microdochiaceae</taxon>
        <taxon>Microdochium</taxon>
    </lineage>
</organism>
<dbReference type="Proteomes" id="UP000756346">
    <property type="component" value="Unassembled WGS sequence"/>
</dbReference>
<dbReference type="AlphaFoldDB" id="A0A9P9BNL8"/>
<gene>
    <name evidence="2" type="ORF">B0I36DRAFT_323810</name>
</gene>
<evidence type="ECO:0000256" key="1">
    <source>
        <dbReference type="SAM" id="MobiDB-lite"/>
    </source>
</evidence>
<sequence>MEDDGLQARAEGEEQQSSRPAPKFLVPRHLTREAITGTKCGRQAAKPWGPGRTSRTDWPGQGVATAGKHKPIAWNSLDMSGGADECAECWVIMAKHKHRDKGVNLAAHADAAEECGYRQHAHRAEVVRHPLSLAHLSLSQPPSRIIEVAGIHRSELPGCNDG</sequence>
<dbReference type="GeneID" id="70183570"/>
<evidence type="ECO:0000313" key="3">
    <source>
        <dbReference type="Proteomes" id="UP000756346"/>
    </source>
</evidence>
<protein>
    <submittedName>
        <fullName evidence="2">Uncharacterized protein</fullName>
    </submittedName>
</protein>
<feature type="region of interest" description="Disordered" evidence="1">
    <location>
        <begin position="1"/>
        <end position="67"/>
    </location>
</feature>
<keyword evidence="3" id="KW-1185">Reference proteome</keyword>
<dbReference type="RefSeq" id="XP_046013061.1">
    <property type="nucleotide sequence ID" value="XM_046154024.1"/>
</dbReference>
<reference evidence="2" key="1">
    <citation type="journal article" date="2021" name="Nat. Commun.">
        <title>Genetic determinants of endophytism in the Arabidopsis root mycobiome.</title>
        <authorList>
            <person name="Mesny F."/>
            <person name="Miyauchi S."/>
            <person name="Thiergart T."/>
            <person name="Pickel B."/>
            <person name="Atanasova L."/>
            <person name="Karlsson M."/>
            <person name="Huettel B."/>
            <person name="Barry K.W."/>
            <person name="Haridas S."/>
            <person name="Chen C."/>
            <person name="Bauer D."/>
            <person name="Andreopoulos W."/>
            <person name="Pangilinan J."/>
            <person name="LaButti K."/>
            <person name="Riley R."/>
            <person name="Lipzen A."/>
            <person name="Clum A."/>
            <person name="Drula E."/>
            <person name="Henrissat B."/>
            <person name="Kohler A."/>
            <person name="Grigoriev I.V."/>
            <person name="Martin F.M."/>
            <person name="Hacquard S."/>
        </authorList>
    </citation>
    <scope>NUCLEOTIDE SEQUENCE</scope>
    <source>
        <strain evidence="2">MPI-CAGE-CH-0230</strain>
    </source>
</reference>
<name>A0A9P9BNL8_9PEZI</name>